<dbReference type="InterPro" id="IPR014756">
    <property type="entry name" value="Ig_E-set"/>
</dbReference>
<accession>A0A4P9XYT3</accession>
<dbReference type="AlphaFoldDB" id="A0A4P9XYT3"/>
<dbReference type="Proteomes" id="UP000271241">
    <property type="component" value="Unassembled WGS sequence"/>
</dbReference>
<proteinExistence type="inferred from homology"/>
<evidence type="ECO:0000313" key="8">
    <source>
        <dbReference type="Proteomes" id="UP000271241"/>
    </source>
</evidence>
<organism evidence="7 8">
    <name type="scientific">Thamnocephalis sphaerospora</name>
    <dbReference type="NCBI Taxonomy" id="78915"/>
    <lineage>
        <taxon>Eukaryota</taxon>
        <taxon>Fungi</taxon>
        <taxon>Fungi incertae sedis</taxon>
        <taxon>Zoopagomycota</taxon>
        <taxon>Zoopagomycotina</taxon>
        <taxon>Zoopagomycetes</taxon>
        <taxon>Zoopagales</taxon>
        <taxon>Sigmoideomycetaceae</taxon>
        <taxon>Thamnocephalis</taxon>
    </lineage>
</organism>
<dbReference type="PRINTS" id="PR00492">
    <property type="entry name" value="RHOGDI"/>
</dbReference>
<dbReference type="FunFam" id="2.70.50.30:FF:000001">
    <property type="entry name" value="Rho GDP-dissociation inhibitor 1"/>
    <property type="match status" value="1"/>
</dbReference>
<comment type="similarity">
    <text evidence="2">Belongs to the Rho GDI family.</text>
</comment>
<comment type="subcellular location">
    <subcellularLocation>
        <location evidence="1">Cytoplasm</location>
    </subcellularLocation>
</comment>
<dbReference type="OrthoDB" id="1683373at2759"/>
<evidence type="ECO:0000256" key="3">
    <source>
        <dbReference type="ARBA" id="ARBA00022490"/>
    </source>
</evidence>
<dbReference type="GO" id="GO:0016020">
    <property type="term" value="C:membrane"/>
    <property type="evidence" value="ECO:0007669"/>
    <property type="project" value="TreeGrafter"/>
</dbReference>
<evidence type="ECO:0000256" key="5">
    <source>
        <dbReference type="ARBA" id="ARBA00071407"/>
    </source>
</evidence>
<dbReference type="SUPFAM" id="SSF81296">
    <property type="entry name" value="E set domains"/>
    <property type="match status" value="1"/>
</dbReference>
<dbReference type="EMBL" id="KZ992434">
    <property type="protein sequence ID" value="RKP10871.1"/>
    <property type="molecule type" value="Genomic_DNA"/>
</dbReference>
<dbReference type="Gene3D" id="2.70.50.30">
    <property type="entry name" value="Coagulation Factor XIII, subunit A, domain 1"/>
    <property type="match status" value="1"/>
</dbReference>
<evidence type="ECO:0000256" key="1">
    <source>
        <dbReference type="ARBA" id="ARBA00004496"/>
    </source>
</evidence>
<evidence type="ECO:0000313" key="7">
    <source>
        <dbReference type="EMBL" id="RKP10871.1"/>
    </source>
</evidence>
<comment type="function">
    <text evidence="4">Regulates the GDP/GTP exchange reaction of the Rho proteins by inhibiting the dissociation of GDP from them, and the subsequent binding of GTP to them.</text>
</comment>
<keyword evidence="8" id="KW-1185">Reference proteome</keyword>
<feature type="compositionally biased region" description="Basic and acidic residues" evidence="6">
    <location>
        <begin position="1"/>
        <end position="12"/>
    </location>
</feature>
<dbReference type="GO" id="GO:0005094">
    <property type="term" value="F:Rho GDP-dissociation inhibitor activity"/>
    <property type="evidence" value="ECO:0007669"/>
    <property type="project" value="InterPro"/>
</dbReference>
<dbReference type="STRING" id="78915.A0A4P9XYT3"/>
<dbReference type="GO" id="GO:0007266">
    <property type="term" value="P:Rho protein signal transduction"/>
    <property type="evidence" value="ECO:0007669"/>
    <property type="project" value="InterPro"/>
</dbReference>
<protein>
    <recommendedName>
        <fullName evidence="5">Rho GDP-dissociation inhibitor</fullName>
    </recommendedName>
</protein>
<evidence type="ECO:0000256" key="2">
    <source>
        <dbReference type="ARBA" id="ARBA00009758"/>
    </source>
</evidence>
<evidence type="ECO:0000256" key="4">
    <source>
        <dbReference type="ARBA" id="ARBA00054143"/>
    </source>
</evidence>
<dbReference type="Pfam" id="PF02115">
    <property type="entry name" value="Rho_GDI"/>
    <property type="match status" value="1"/>
</dbReference>
<dbReference type="InterPro" id="IPR000406">
    <property type="entry name" value="Rho_GDI"/>
</dbReference>
<keyword evidence="3" id="KW-0963">Cytoplasm</keyword>
<dbReference type="InterPro" id="IPR024792">
    <property type="entry name" value="RhoGDI_dom_sf"/>
</dbReference>
<reference evidence="8" key="1">
    <citation type="journal article" date="2018" name="Nat. Microbiol.">
        <title>Leveraging single-cell genomics to expand the fungal tree of life.</title>
        <authorList>
            <person name="Ahrendt S.R."/>
            <person name="Quandt C.A."/>
            <person name="Ciobanu D."/>
            <person name="Clum A."/>
            <person name="Salamov A."/>
            <person name="Andreopoulos B."/>
            <person name="Cheng J.F."/>
            <person name="Woyke T."/>
            <person name="Pelin A."/>
            <person name="Henrissat B."/>
            <person name="Reynolds N.K."/>
            <person name="Benny G.L."/>
            <person name="Smith M.E."/>
            <person name="James T.Y."/>
            <person name="Grigoriev I.V."/>
        </authorList>
    </citation>
    <scope>NUCLEOTIDE SEQUENCE [LARGE SCALE GENOMIC DNA]</scope>
    <source>
        <strain evidence="8">RSA 1356</strain>
    </source>
</reference>
<dbReference type="PANTHER" id="PTHR10980:SF3">
    <property type="entry name" value="LD16419P"/>
    <property type="match status" value="1"/>
</dbReference>
<name>A0A4P9XYT3_9FUNG</name>
<evidence type="ECO:0000256" key="6">
    <source>
        <dbReference type="SAM" id="MobiDB-lite"/>
    </source>
</evidence>
<gene>
    <name evidence="7" type="ORF">THASP1DRAFT_12279</name>
</gene>
<dbReference type="GO" id="GO:0005829">
    <property type="term" value="C:cytosol"/>
    <property type="evidence" value="ECO:0007669"/>
    <property type="project" value="TreeGrafter"/>
</dbReference>
<sequence>MTEQDQHQHHEEEELEPSTTPGYKVGEKKTVDELANLDANDESLRKWKESLGLGKATGPADDPRRVVVLQLAMEVEGRPDIVLDLSSPDSIEHVKKSTFVIKEGVSYRLKIKFRIQHEIVSGLKYIQNVKRVNSFLAVKSEEMVGSYGPAAEPYEKIFPVEEAPKGMLARGQYRVTSKFMDDDKVSHLEWVWQFHIKKDWE</sequence>
<dbReference type="PANTHER" id="PTHR10980">
    <property type="entry name" value="RHO GDP-DISSOCIATION INHIBITOR"/>
    <property type="match status" value="1"/>
</dbReference>
<feature type="region of interest" description="Disordered" evidence="6">
    <location>
        <begin position="1"/>
        <end position="31"/>
    </location>
</feature>